<evidence type="ECO:0000256" key="1">
    <source>
        <dbReference type="ARBA" id="ARBA00005443"/>
    </source>
</evidence>
<sequence length="423" mass="45170">MADSDPKKPAIPEWQRKAGESASTQSPSATTNEASQEQSEASPRTELLKQASKFLEDESIRDAPTDRKVSFLESKGLRQDEIDRLLGLSRNPEASSNESSSSDASLSEAKSGASTDSTSSQPASQKPSETGTSQSSSTKATSATSSRDVPPIITYPEFLVEAAKPPPLFTFRSILYTLYGAVGLGASIYGASEYLVKPMLQDLNEARHDLAQTTQRNLRNLNEKLEQNVSTIPPYPSRAAAAVAAKNGDDASDTDSIISDPTELFHRDVATQTTPDLSRTESSQASSSDSDEASSAPDPVKSVTGHVGRLQTIRSHMQEFLDGENRTRPPEDLVRDRLSELQSYLDALTYSGPGYLNSNAYGVYAAGSPDNSSTPGVATGMRKSEEDAISEIKSEIRGVKGALLSARNFPSGRGGRIVAGVAR</sequence>
<dbReference type="PANTHER" id="PTHR23058:SF5">
    <property type="entry name" value="PEROXISOMAL MEMBRANE PROTEIN PEX14"/>
    <property type="match status" value="1"/>
</dbReference>
<evidence type="ECO:0000256" key="6">
    <source>
        <dbReference type="ARBA" id="ARBA00046271"/>
    </source>
</evidence>
<feature type="compositionally biased region" description="Low complexity" evidence="8">
    <location>
        <begin position="281"/>
        <end position="299"/>
    </location>
</feature>
<dbReference type="Pfam" id="PF04695">
    <property type="entry name" value="Pex14_N"/>
    <property type="match status" value="1"/>
</dbReference>
<keyword evidence="2" id="KW-0811">Translocation</keyword>
<keyword evidence="7" id="KW-0653">Protein transport</keyword>
<reference evidence="10 11" key="1">
    <citation type="journal article" date="2018" name="Front. Microbiol.">
        <title>Genomic and genetic insights into a cosmopolitan fungus, Paecilomyces variotii (Eurotiales).</title>
        <authorList>
            <person name="Urquhart A.S."/>
            <person name="Mondo S.J."/>
            <person name="Makela M.R."/>
            <person name="Hane J.K."/>
            <person name="Wiebenga A."/>
            <person name="He G."/>
            <person name="Mihaltcheva S."/>
            <person name="Pangilinan J."/>
            <person name="Lipzen A."/>
            <person name="Barry K."/>
            <person name="de Vries R.P."/>
            <person name="Grigoriev I.V."/>
            <person name="Idnurm A."/>
        </authorList>
    </citation>
    <scope>NUCLEOTIDE SEQUENCE [LARGE SCALE GENOMIC DNA]</scope>
    <source>
        <strain evidence="10 11">CBS 101075</strain>
    </source>
</reference>
<gene>
    <name evidence="10" type="ORF">C8Q69DRAFT_159135</name>
</gene>
<evidence type="ECO:0000256" key="7">
    <source>
        <dbReference type="RuleBase" id="RU367032"/>
    </source>
</evidence>
<dbReference type="GO" id="GO:0005102">
    <property type="term" value="F:signaling receptor binding"/>
    <property type="evidence" value="ECO:0007669"/>
    <property type="project" value="TreeGrafter"/>
</dbReference>
<dbReference type="Proteomes" id="UP000283841">
    <property type="component" value="Unassembled WGS sequence"/>
</dbReference>
<evidence type="ECO:0000256" key="2">
    <source>
        <dbReference type="ARBA" id="ARBA00023010"/>
    </source>
</evidence>
<evidence type="ECO:0000259" key="9">
    <source>
        <dbReference type="Pfam" id="PF04695"/>
    </source>
</evidence>
<evidence type="ECO:0000256" key="3">
    <source>
        <dbReference type="ARBA" id="ARBA00023140"/>
    </source>
</evidence>
<keyword evidence="3 7" id="KW-0576">Peroxisome</keyword>
<evidence type="ECO:0000256" key="5">
    <source>
        <dbReference type="ARBA" id="ARBA00029691"/>
    </source>
</evidence>
<dbReference type="InterPro" id="IPR025655">
    <property type="entry name" value="PEX14"/>
</dbReference>
<dbReference type="GO" id="GO:1990429">
    <property type="term" value="C:peroxisomal importomer complex"/>
    <property type="evidence" value="ECO:0007669"/>
    <property type="project" value="TreeGrafter"/>
</dbReference>
<dbReference type="GO" id="GO:0016560">
    <property type="term" value="P:protein import into peroxisome matrix, docking"/>
    <property type="evidence" value="ECO:0007669"/>
    <property type="project" value="UniProtKB-UniRule"/>
</dbReference>
<comment type="similarity">
    <text evidence="1 7">Belongs to the peroxin-14 family.</text>
</comment>
<evidence type="ECO:0000256" key="8">
    <source>
        <dbReference type="SAM" id="MobiDB-lite"/>
    </source>
</evidence>
<dbReference type="VEuPathDB" id="FungiDB:C8Q69DRAFT_159135"/>
<dbReference type="RefSeq" id="XP_028487728.1">
    <property type="nucleotide sequence ID" value="XM_028625641.1"/>
</dbReference>
<evidence type="ECO:0000313" key="10">
    <source>
        <dbReference type="EMBL" id="RWQ98083.1"/>
    </source>
</evidence>
<evidence type="ECO:0000313" key="11">
    <source>
        <dbReference type="Proteomes" id="UP000283841"/>
    </source>
</evidence>
<dbReference type="GO" id="GO:0005778">
    <property type="term" value="C:peroxisomal membrane"/>
    <property type="evidence" value="ECO:0007669"/>
    <property type="project" value="UniProtKB-SubCell"/>
</dbReference>
<dbReference type="EMBL" id="RCNU01000002">
    <property type="protein sequence ID" value="RWQ98083.1"/>
    <property type="molecule type" value="Genomic_DNA"/>
</dbReference>
<feature type="compositionally biased region" description="Polar residues" evidence="8">
    <location>
        <begin position="21"/>
        <end position="42"/>
    </location>
</feature>
<proteinExistence type="inferred from homology"/>
<protein>
    <recommendedName>
        <fullName evidence="4 7">Peroxisomal membrane protein PEX14</fullName>
    </recommendedName>
    <alternativeName>
        <fullName evidence="5 7">Peroxin-14</fullName>
    </alternativeName>
</protein>
<dbReference type="AlphaFoldDB" id="A0A443I1Z1"/>
<organism evidence="10 11">
    <name type="scientific">Byssochlamys spectabilis</name>
    <name type="common">Paecilomyces variotii</name>
    <dbReference type="NCBI Taxonomy" id="264951"/>
    <lineage>
        <taxon>Eukaryota</taxon>
        <taxon>Fungi</taxon>
        <taxon>Dikarya</taxon>
        <taxon>Ascomycota</taxon>
        <taxon>Pezizomycotina</taxon>
        <taxon>Eurotiomycetes</taxon>
        <taxon>Eurotiomycetidae</taxon>
        <taxon>Eurotiales</taxon>
        <taxon>Thermoascaceae</taxon>
        <taxon>Paecilomyces</taxon>
    </lineage>
</organism>
<feature type="compositionally biased region" description="Low complexity" evidence="8">
    <location>
        <begin position="130"/>
        <end position="146"/>
    </location>
</feature>
<comment type="subcellular location">
    <subcellularLocation>
        <location evidence="6 7">Peroxisome membrane</location>
    </subcellularLocation>
</comment>
<feature type="domain" description="Peroxisome membrane anchor protein Pex14p N-terminal" evidence="9">
    <location>
        <begin position="44"/>
        <end position="87"/>
    </location>
</feature>
<dbReference type="InterPro" id="IPR036388">
    <property type="entry name" value="WH-like_DNA-bd_sf"/>
</dbReference>
<dbReference type="GeneID" id="39594918"/>
<keyword evidence="7" id="KW-0813">Transport</keyword>
<dbReference type="Gene3D" id="1.10.10.10">
    <property type="entry name" value="Winged helix-like DNA-binding domain superfamily/Winged helix DNA-binding domain"/>
    <property type="match status" value="1"/>
</dbReference>
<feature type="region of interest" description="Disordered" evidence="8">
    <location>
        <begin position="242"/>
        <end position="309"/>
    </location>
</feature>
<keyword evidence="11" id="KW-1185">Reference proteome</keyword>
<dbReference type="InterPro" id="IPR006785">
    <property type="entry name" value="Pex14_N"/>
</dbReference>
<dbReference type="PANTHER" id="PTHR23058">
    <property type="entry name" value="PEROXISOMAL MEMBRANE PROTEIN PEX14"/>
    <property type="match status" value="1"/>
</dbReference>
<comment type="function">
    <text evidence="7">Component of the PEX13-PEX14 docking complex, a translocon channel that specifically mediates the import of peroxisomal cargo proteins bound to PEX5 receptor. The PEX13-PEX14 docking complex forms a large import pore which can be opened to a diameter of about 9 nm. Mechanistically, PEX5 receptor along with cargo proteins associates with the PEX14 subunit of the PEX13-PEX14 docking complex in the cytosol, leading to the insertion of the receptor into the organelle membrane with the concomitant translocation of the cargo into the peroxisome matrix.</text>
</comment>
<evidence type="ECO:0000256" key="4">
    <source>
        <dbReference type="ARBA" id="ARBA00029502"/>
    </source>
</evidence>
<feature type="region of interest" description="Disordered" evidence="8">
    <location>
        <begin position="1"/>
        <end position="148"/>
    </location>
</feature>
<name>A0A443I1Z1_BYSSP</name>
<feature type="compositionally biased region" description="Low complexity" evidence="8">
    <location>
        <begin position="93"/>
        <end position="111"/>
    </location>
</feature>
<keyword evidence="7" id="KW-0472">Membrane</keyword>
<feature type="compositionally biased region" description="Basic and acidic residues" evidence="8">
    <location>
        <begin position="54"/>
        <end position="84"/>
    </location>
</feature>
<feature type="compositionally biased region" description="Basic and acidic residues" evidence="8">
    <location>
        <begin position="1"/>
        <end position="19"/>
    </location>
</feature>
<comment type="caution">
    <text evidence="10">The sequence shown here is derived from an EMBL/GenBank/DDBJ whole genome shotgun (WGS) entry which is preliminary data.</text>
</comment>
<accession>A0A443I1Z1</accession>
<feature type="compositionally biased region" description="Polar residues" evidence="8">
    <location>
        <begin position="112"/>
        <end position="129"/>
    </location>
</feature>